<feature type="domain" description="AAA+ ATPase" evidence="4">
    <location>
        <begin position="133"/>
        <end position="275"/>
    </location>
</feature>
<dbReference type="Pfam" id="PF00437">
    <property type="entry name" value="T2SSE"/>
    <property type="match status" value="1"/>
</dbReference>
<evidence type="ECO:0000313" key="6">
    <source>
        <dbReference type="Proteomes" id="UP000196118"/>
    </source>
</evidence>
<dbReference type="SUPFAM" id="SSF52540">
    <property type="entry name" value="P-loop containing nucleoside triphosphate hydrolases"/>
    <property type="match status" value="1"/>
</dbReference>
<dbReference type="Gene3D" id="3.30.450.90">
    <property type="match status" value="1"/>
</dbReference>
<keyword evidence="2" id="KW-0547">Nucleotide-binding</keyword>
<dbReference type="InterPro" id="IPR047667">
    <property type="entry name" value="ATPase_ComGA"/>
</dbReference>
<keyword evidence="3" id="KW-0067">ATP-binding</keyword>
<dbReference type="InterPro" id="IPR001482">
    <property type="entry name" value="T2SS/T4SS_dom"/>
</dbReference>
<dbReference type="RefSeq" id="WP_029258065.1">
    <property type="nucleotide sequence ID" value="NZ_BJZY01000003.1"/>
</dbReference>
<organism evidence="5 6">
    <name type="scientific">Pediococcus pentosaceus</name>
    <dbReference type="NCBI Taxonomy" id="1255"/>
    <lineage>
        <taxon>Bacteria</taxon>
        <taxon>Bacillati</taxon>
        <taxon>Bacillota</taxon>
        <taxon>Bacilli</taxon>
        <taxon>Lactobacillales</taxon>
        <taxon>Lactobacillaceae</taxon>
        <taxon>Pediococcus</taxon>
    </lineage>
</organism>
<dbReference type="GO" id="GO:0005524">
    <property type="term" value="F:ATP binding"/>
    <property type="evidence" value="ECO:0007669"/>
    <property type="project" value="UniProtKB-KW"/>
</dbReference>
<gene>
    <name evidence="5" type="ORF">S100892_00860</name>
</gene>
<dbReference type="AlphaFoldDB" id="A0A1Y0VY67"/>
<evidence type="ECO:0000256" key="2">
    <source>
        <dbReference type="ARBA" id="ARBA00022741"/>
    </source>
</evidence>
<dbReference type="GO" id="GO:0005886">
    <property type="term" value="C:plasma membrane"/>
    <property type="evidence" value="ECO:0007669"/>
    <property type="project" value="TreeGrafter"/>
</dbReference>
<evidence type="ECO:0000313" key="5">
    <source>
        <dbReference type="EMBL" id="ARW19447.1"/>
    </source>
</evidence>
<evidence type="ECO:0000256" key="1">
    <source>
        <dbReference type="ARBA" id="ARBA00006611"/>
    </source>
</evidence>
<protein>
    <submittedName>
        <fullName evidence="5">ComG operon protein</fullName>
    </submittedName>
</protein>
<dbReference type="InterPro" id="IPR027417">
    <property type="entry name" value="P-loop_NTPase"/>
</dbReference>
<dbReference type="PANTHER" id="PTHR30258:SF2">
    <property type="entry name" value="COMG OPERON PROTEIN 1"/>
    <property type="match status" value="1"/>
</dbReference>
<proteinExistence type="inferred from homology"/>
<dbReference type="InterPro" id="IPR003593">
    <property type="entry name" value="AAA+_ATPase"/>
</dbReference>
<dbReference type="CDD" id="cd01129">
    <property type="entry name" value="PulE-GspE-like"/>
    <property type="match status" value="1"/>
</dbReference>
<dbReference type="PANTHER" id="PTHR30258">
    <property type="entry name" value="TYPE II SECRETION SYSTEM PROTEIN GSPE-RELATED"/>
    <property type="match status" value="1"/>
</dbReference>
<dbReference type="SMART" id="SM00382">
    <property type="entry name" value="AAA"/>
    <property type="match status" value="1"/>
</dbReference>
<dbReference type="EMBL" id="CP021474">
    <property type="protein sequence ID" value="ARW19447.1"/>
    <property type="molecule type" value="Genomic_DNA"/>
</dbReference>
<dbReference type="Proteomes" id="UP000196118">
    <property type="component" value="Chromosome"/>
</dbReference>
<reference evidence="5 6" key="1">
    <citation type="submission" date="2017-05" db="EMBL/GenBank/DDBJ databases">
        <title>Genome sequence of Pediococcus pentosaceus strain SRCM100892.</title>
        <authorList>
            <person name="Cho S.H."/>
        </authorList>
    </citation>
    <scope>NUCLEOTIDE SEQUENCE [LARGE SCALE GENOMIC DNA]</scope>
    <source>
        <strain evidence="5 6">SRCM100892</strain>
    </source>
</reference>
<dbReference type="NCBIfam" id="NF041000">
    <property type="entry name" value="ATPase_ComGA"/>
    <property type="match status" value="1"/>
</dbReference>
<name>A0A1Y0VY67_PEDPE</name>
<sequence>MNITSKLNQIIQECLVNRDSDLFIMPRFDKYQLLYRDAGGYRKSAQIDRDEAEQIMMYIKYRADMGISERRRPQSGAMTWLNRQGELVNLRISTVGDFLDRPSMVIRFIYVLKQDEHILDSESMEKIQLATKLRGLMVFSGPMGSGKTTLIYEVARKLSETKMVMSIEDPVEIREHNFLQLQVNEKSGMSYQELLKNGLRNRPDVFIIGEIRDGKTAEIAIQAALSGHLVLTTVHSKSTQGVWNRIVELGVREEHLKEALTAVIYQRMIPAKVGDLKIMAEIKSFHPALKGTKKKWTERLEEWKESGQITKEVFEDFQYG</sequence>
<evidence type="ECO:0000256" key="3">
    <source>
        <dbReference type="ARBA" id="ARBA00022840"/>
    </source>
</evidence>
<accession>A0A1Y0VY67</accession>
<dbReference type="GO" id="GO:0016887">
    <property type="term" value="F:ATP hydrolysis activity"/>
    <property type="evidence" value="ECO:0007669"/>
    <property type="project" value="TreeGrafter"/>
</dbReference>
<evidence type="ECO:0000259" key="4">
    <source>
        <dbReference type="SMART" id="SM00382"/>
    </source>
</evidence>
<comment type="similarity">
    <text evidence="1">Belongs to the GSP E family.</text>
</comment>
<dbReference type="Gene3D" id="3.40.50.300">
    <property type="entry name" value="P-loop containing nucleotide triphosphate hydrolases"/>
    <property type="match status" value="1"/>
</dbReference>